<feature type="transmembrane region" description="Helical" evidence="6">
    <location>
        <begin position="80"/>
        <end position="98"/>
    </location>
</feature>
<feature type="transmembrane region" description="Helical" evidence="6">
    <location>
        <begin position="299"/>
        <end position="319"/>
    </location>
</feature>
<evidence type="ECO:0000256" key="4">
    <source>
        <dbReference type="ARBA" id="ARBA00023136"/>
    </source>
</evidence>
<dbReference type="InterPro" id="IPR000462">
    <property type="entry name" value="CDP-OH_P_trans"/>
</dbReference>
<dbReference type="Gene3D" id="1.20.120.1760">
    <property type="match status" value="1"/>
</dbReference>
<gene>
    <name evidence="7" type="ORF">DTER00134_LOCUS880</name>
</gene>
<dbReference type="GO" id="GO:0016020">
    <property type="term" value="C:membrane"/>
    <property type="evidence" value="ECO:0007669"/>
    <property type="project" value="UniProtKB-SubCell"/>
</dbReference>
<feature type="transmembrane region" description="Helical" evidence="6">
    <location>
        <begin position="348"/>
        <end position="368"/>
    </location>
</feature>
<dbReference type="PROSITE" id="PS00379">
    <property type="entry name" value="CDP_ALCOHOL_P_TRANSF"/>
    <property type="match status" value="1"/>
</dbReference>
<keyword evidence="3 5" id="KW-0808">Transferase</keyword>
<feature type="transmembrane region" description="Helical" evidence="6">
    <location>
        <begin position="265"/>
        <end position="287"/>
    </location>
</feature>
<dbReference type="InterPro" id="IPR014472">
    <property type="entry name" value="CHOPT"/>
</dbReference>
<protein>
    <recommendedName>
        <fullName evidence="8">Ethanolaminephosphotransferase</fullName>
    </recommendedName>
</protein>
<dbReference type="PIRSF" id="PIRSF015665">
    <property type="entry name" value="CHOPT"/>
    <property type="match status" value="1"/>
</dbReference>
<keyword evidence="6" id="KW-0812">Transmembrane</keyword>
<comment type="similarity">
    <text evidence="2 5">Belongs to the CDP-alcohol phosphatidyltransferase class-I family.</text>
</comment>
<dbReference type="PANTHER" id="PTHR10414:SF37">
    <property type="entry name" value="BB IN A BOXCAR, ISOFORM C"/>
    <property type="match status" value="1"/>
</dbReference>
<dbReference type="InterPro" id="IPR048254">
    <property type="entry name" value="CDP_ALCOHOL_P_TRANSF_CS"/>
</dbReference>
<evidence type="ECO:0000256" key="1">
    <source>
        <dbReference type="ARBA" id="ARBA00004370"/>
    </source>
</evidence>
<reference evidence="7" key="1">
    <citation type="submission" date="2021-01" db="EMBL/GenBank/DDBJ databases">
        <authorList>
            <person name="Corre E."/>
            <person name="Pelletier E."/>
            <person name="Niang G."/>
            <person name="Scheremetjew M."/>
            <person name="Finn R."/>
            <person name="Kale V."/>
            <person name="Holt S."/>
            <person name="Cochrane G."/>
            <person name="Meng A."/>
            <person name="Brown T."/>
            <person name="Cohen L."/>
        </authorList>
    </citation>
    <scope>NUCLEOTIDE SEQUENCE</scope>
    <source>
        <strain evidence="7">CCMP1320</strain>
    </source>
</reference>
<dbReference type="PANTHER" id="PTHR10414">
    <property type="entry name" value="ETHANOLAMINEPHOSPHOTRANSFERASE"/>
    <property type="match status" value="1"/>
</dbReference>
<dbReference type="EMBL" id="HBIP01002075">
    <property type="protein sequence ID" value="CAE0485841.1"/>
    <property type="molecule type" value="Transcribed_RNA"/>
</dbReference>
<name>A0A7S3QKN7_DUNTE</name>
<evidence type="ECO:0000313" key="7">
    <source>
        <dbReference type="EMBL" id="CAE0485841.1"/>
    </source>
</evidence>
<comment type="subcellular location">
    <subcellularLocation>
        <location evidence="1">Membrane</location>
    </subcellularLocation>
</comment>
<evidence type="ECO:0008006" key="8">
    <source>
        <dbReference type="Google" id="ProtNLM"/>
    </source>
</evidence>
<dbReference type="AlphaFoldDB" id="A0A7S3QKN7"/>
<proteinExistence type="inferred from homology"/>
<dbReference type="Pfam" id="PF01066">
    <property type="entry name" value="CDP-OH_P_transf"/>
    <property type="match status" value="1"/>
</dbReference>
<keyword evidence="4 6" id="KW-0472">Membrane</keyword>
<accession>A0A7S3QKN7</accession>
<evidence type="ECO:0000256" key="3">
    <source>
        <dbReference type="ARBA" id="ARBA00022679"/>
    </source>
</evidence>
<evidence type="ECO:0000256" key="5">
    <source>
        <dbReference type="RuleBase" id="RU003750"/>
    </source>
</evidence>
<feature type="transmembrane region" description="Helical" evidence="6">
    <location>
        <begin position="48"/>
        <end position="68"/>
    </location>
</feature>
<keyword evidence="6" id="KW-1133">Transmembrane helix</keyword>
<evidence type="ECO:0000256" key="6">
    <source>
        <dbReference type="SAM" id="Phobius"/>
    </source>
</evidence>
<sequence>MVYLSDRALEGLKEYKYKPGGYTILDVIHNPFWEWLTSRMPMWLAPNLITLIGLIGIMLSYLASALYFPDFTGDESAPRWLHLLNALAIVVYVNLDCIDGKQARRTRSSSPLGQLFDHGCDALSVHLLVSNAQVALASPCGPASAILSSLVMMTWLLAHLEEYHTGQLMYSNGWLGVLEANYSLALLSFSSFLFGEQMWNTPLSSIAPFLPGDLLDGYVLRHVFFLASYMGCAALMCPQTIRILAGPTPSPLLSNAERGNKDIAWGSRIQQLLSLVGLLVLGAWWMAEDRKQLALGQCRMASNTFGISYSLVASQLIMTHMAKEPFYPFPWAYLFVGMGALNSTLHIVNGWLCAAVLCAVTVAAYLHYVSTVVVQVCQHLNISCFVIKPYHQASS</sequence>
<feature type="transmembrane region" description="Helical" evidence="6">
    <location>
        <begin position="223"/>
        <end position="245"/>
    </location>
</feature>
<dbReference type="GO" id="GO:0008654">
    <property type="term" value="P:phospholipid biosynthetic process"/>
    <property type="evidence" value="ECO:0007669"/>
    <property type="project" value="InterPro"/>
</dbReference>
<evidence type="ECO:0000256" key="2">
    <source>
        <dbReference type="ARBA" id="ARBA00010441"/>
    </source>
</evidence>
<feature type="transmembrane region" description="Helical" evidence="6">
    <location>
        <begin position="134"/>
        <end position="158"/>
    </location>
</feature>
<organism evidence="7">
    <name type="scientific">Dunaliella tertiolecta</name>
    <name type="common">Green alga</name>
    <dbReference type="NCBI Taxonomy" id="3047"/>
    <lineage>
        <taxon>Eukaryota</taxon>
        <taxon>Viridiplantae</taxon>
        <taxon>Chlorophyta</taxon>
        <taxon>core chlorophytes</taxon>
        <taxon>Chlorophyceae</taxon>
        <taxon>CS clade</taxon>
        <taxon>Chlamydomonadales</taxon>
        <taxon>Dunaliellaceae</taxon>
        <taxon>Dunaliella</taxon>
    </lineage>
</organism>
<dbReference type="GO" id="GO:0016780">
    <property type="term" value="F:phosphotransferase activity, for other substituted phosphate groups"/>
    <property type="evidence" value="ECO:0007669"/>
    <property type="project" value="InterPro"/>
</dbReference>
<feature type="transmembrane region" description="Helical" evidence="6">
    <location>
        <begin position="173"/>
        <end position="194"/>
    </location>
</feature>
<dbReference type="InterPro" id="IPR043130">
    <property type="entry name" value="CDP-OH_PTrfase_TM_dom"/>
</dbReference>